<keyword evidence="2" id="KW-1185">Reference proteome</keyword>
<name>A0A418WID2_9PROT</name>
<dbReference type="AlphaFoldDB" id="A0A418WID2"/>
<evidence type="ECO:0000313" key="1">
    <source>
        <dbReference type="EMBL" id="RJF89773.1"/>
    </source>
</evidence>
<dbReference type="EMBL" id="QYUK01000011">
    <property type="protein sequence ID" value="RJF89773.1"/>
    <property type="molecule type" value="Genomic_DNA"/>
</dbReference>
<accession>A0A418WID2</accession>
<proteinExistence type="predicted"/>
<dbReference type="Proteomes" id="UP000284605">
    <property type="component" value="Unassembled WGS sequence"/>
</dbReference>
<organism evidence="1 2">
    <name type="scientific">Oleomonas cavernae</name>
    <dbReference type="NCBI Taxonomy" id="2320859"/>
    <lineage>
        <taxon>Bacteria</taxon>
        <taxon>Pseudomonadati</taxon>
        <taxon>Pseudomonadota</taxon>
        <taxon>Alphaproteobacteria</taxon>
        <taxon>Acetobacterales</taxon>
        <taxon>Acetobacteraceae</taxon>
        <taxon>Oleomonas</taxon>
    </lineage>
</organism>
<evidence type="ECO:0000313" key="2">
    <source>
        <dbReference type="Proteomes" id="UP000284605"/>
    </source>
</evidence>
<gene>
    <name evidence="1" type="ORF">D3874_24700</name>
</gene>
<dbReference type="InterPro" id="IPR016024">
    <property type="entry name" value="ARM-type_fold"/>
</dbReference>
<sequence>MSVIISFPGSDTEDPQEYPFECVSKAEVEPYLGSGKILQWRFDRRAGALIGEGVRKIADVGPCQGGSRPLSPFVWQGDFSLISTAIADPAINFADILDDLESDSTTVRREARSLLYQEGMKAIPPMLERLKERKDSYRVRLGVAVALTEYMREHKSERREIAKLIDDQSLEVLCQMAGDEDRTVRVFASEFLYDLGDPRAVKIALELIRTASENGKYNLILVIHGAYPDLKEADRAALALSFNGLRSDVGPRTQELIDKVLGSGS</sequence>
<dbReference type="InterPro" id="IPR011989">
    <property type="entry name" value="ARM-like"/>
</dbReference>
<protein>
    <submittedName>
        <fullName evidence="1">HEAT repeat domain-containing protein</fullName>
    </submittedName>
</protein>
<comment type="caution">
    <text evidence="1">The sequence shown here is derived from an EMBL/GenBank/DDBJ whole genome shotgun (WGS) entry which is preliminary data.</text>
</comment>
<dbReference type="Gene3D" id="1.25.10.10">
    <property type="entry name" value="Leucine-rich Repeat Variant"/>
    <property type="match status" value="1"/>
</dbReference>
<reference evidence="1 2" key="1">
    <citation type="submission" date="2018-09" db="EMBL/GenBank/DDBJ databases">
        <authorList>
            <person name="Zhu H."/>
        </authorList>
    </citation>
    <scope>NUCLEOTIDE SEQUENCE [LARGE SCALE GENOMIC DNA]</scope>
    <source>
        <strain evidence="1 2">K1W22B-8</strain>
    </source>
</reference>
<dbReference type="SUPFAM" id="SSF48371">
    <property type="entry name" value="ARM repeat"/>
    <property type="match status" value="1"/>
</dbReference>